<name>A0AAD9N3A7_9ANNE</name>
<evidence type="ECO:0000256" key="2">
    <source>
        <dbReference type="ARBA" id="ARBA00007083"/>
    </source>
</evidence>
<dbReference type="EMBL" id="JAODUP010000247">
    <property type="protein sequence ID" value="KAK2155155.1"/>
    <property type="molecule type" value="Genomic_DNA"/>
</dbReference>
<proteinExistence type="inferred from homology"/>
<accession>A0AAD9N3A7</accession>
<gene>
    <name evidence="5" type="ORF">LSH36_247g02036</name>
</gene>
<comment type="similarity">
    <text evidence="2">Belongs to the UPF0456 family.</text>
</comment>
<comment type="subcellular location">
    <subcellularLocation>
        <location evidence="1">Cytoplasm</location>
    </subcellularLocation>
</comment>
<protein>
    <recommendedName>
        <fullName evidence="3">Protein C10</fullName>
    </recommendedName>
</protein>
<keyword evidence="6" id="KW-1185">Reference proteome</keyword>
<evidence type="ECO:0000313" key="5">
    <source>
        <dbReference type="EMBL" id="KAK2155155.1"/>
    </source>
</evidence>
<evidence type="ECO:0000256" key="4">
    <source>
        <dbReference type="ARBA" id="ARBA00022490"/>
    </source>
</evidence>
<dbReference type="GO" id="GO:0005737">
    <property type="term" value="C:cytoplasm"/>
    <property type="evidence" value="ECO:0007669"/>
    <property type="project" value="UniProtKB-SubCell"/>
</dbReference>
<dbReference type="AlphaFoldDB" id="A0AAD9N3A7"/>
<dbReference type="InterPro" id="IPR026317">
    <property type="entry name" value="P_C10"/>
</dbReference>
<dbReference type="GO" id="GO:0009791">
    <property type="term" value="P:post-embryonic development"/>
    <property type="evidence" value="ECO:0007669"/>
    <property type="project" value="TreeGrafter"/>
</dbReference>
<comment type="caution">
    <text evidence="5">The sequence shown here is derived from an EMBL/GenBank/DDBJ whole genome shotgun (WGS) entry which is preliminary data.</text>
</comment>
<dbReference type="PANTHER" id="PTHR13463:SF3">
    <property type="entry name" value="PROTEIN C10"/>
    <property type="match status" value="1"/>
</dbReference>
<keyword evidence="4" id="KW-0963">Cytoplasm</keyword>
<sequence length="120" mass="13189">MLVEAISDTSKQTNIVGIGEAFITSFMFTWTDEAPPWSSSSVLDHGSLSPVFESRLGISEVALSDILEAFRLPENIKRIREAQDNSGNDMLKTMQIVFPLATVIQMEIMPKYGFTGDGDG</sequence>
<evidence type="ECO:0000256" key="3">
    <source>
        <dbReference type="ARBA" id="ARBA00020502"/>
    </source>
</evidence>
<evidence type="ECO:0000313" key="6">
    <source>
        <dbReference type="Proteomes" id="UP001208570"/>
    </source>
</evidence>
<dbReference type="Pfam" id="PF14974">
    <property type="entry name" value="P_C10"/>
    <property type="match status" value="1"/>
</dbReference>
<organism evidence="5 6">
    <name type="scientific">Paralvinella palmiformis</name>
    <dbReference type="NCBI Taxonomy" id="53620"/>
    <lineage>
        <taxon>Eukaryota</taxon>
        <taxon>Metazoa</taxon>
        <taxon>Spiralia</taxon>
        <taxon>Lophotrochozoa</taxon>
        <taxon>Annelida</taxon>
        <taxon>Polychaeta</taxon>
        <taxon>Sedentaria</taxon>
        <taxon>Canalipalpata</taxon>
        <taxon>Terebellida</taxon>
        <taxon>Terebelliformia</taxon>
        <taxon>Alvinellidae</taxon>
        <taxon>Paralvinella</taxon>
    </lineage>
</organism>
<dbReference type="Proteomes" id="UP001208570">
    <property type="component" value="Unassembled WGS sequence"/>
</dbReference>
<reference evidence="5" key="1">
    <citation type="journal article" date="2023" name="Mol. Biol. Evol.">
        <title>Third-Generation Sequencing Reveals the Adaptive Role of the Epigenome in Three Deep-Sea Polychaetes.</title>
        <authorList>
            <person name="Perez M."/>
            <person name="Aroh O."/>
            <person name="Sun Y."/>
            <person name="Lan Y."/>
            <person name="Juniper S.K."/>
            <person name="Young C.R."/>
            <person name="Angers B."/>
            <person name="Qian P.Y."/>
        </authorList>
    </citation>
    <scope>NUCLEOTIDE SEQUENCE</scope>
    <source>
        <strain evidence="5">P08H-3</strain>
    </source>
</reference>
<evidence type="ECO:0000256" key="1">
    <source>
        <dbReference type="ARBA" id="ARBA00004496"/>
    </source>
</evidence>
<dbReference type="PANTHER" id="PTHR13463">
    <property type="entry name" value="PROTEIN C10"/>
    <property type="match status" value="1"/>
</dbReference>